<evidence type="ECO:0000313" key="1">
    <source>
        <dbReference type="EMBL" id="HFM99479.1"/>
    </source>
</evidence>
<name>A0A7C3PHC1_9CYAN</name>
<dbReference type="EMBL" id="DSRU01000248">
    <property type="protein sequence ID" value="HFM99479.1"/>
    <property type="molecule type" value="Genomic_DNA"/>
</dbReference>
<protein>
    <recommendedName>
        <fullName evidence="2">Tail fiber domain-containing protein</fullName>
    </recommendedName>
</protein>
<reference evidence="1" key="1">
    <citation type="journal article" date="2020" name="mSystems">
        <title>Genome- and Community-Level Interaction Insights into Carbon Utilization and Element Cycling Functions of Hydrothermarchaeota in Hydrothermal Sediment.</title>
        <authorList>
            <person name="Zhou Z."/>
            <person name="Liu Y."/>
            <person name="Xu W."/>
            <person name="Pan J."/>
            <person name="Luo Z.H."/>
            <person name="Li M."/>
        </authorList>
    </citation>
    <scope>NUCLEOTIDE SEQUENCE [LARGE SCALE GENOMIC DNA]</scope>
    <source>
        <strain evidence="1">SpSt-418</strain>
    </source>
</reference>
<organism evidence="1">
    <name type="scientific">Oscillatoriales cyanobacterium SpSt-418</name>
    <dbReference type="NCBI Taxonomy" id="2282169"/>
    <lineage>
        <taxon>Bacteria</taxon>
        <taxon>Bacillati</taxon>
        <taxon>Cyanobacteriota</taxon>
        <taxon>Cyanophyceae</taxon>
        <taxon>Oscillatoriophycideae</taxon>
        <taxon>Oscillatoriales</taxon>
    </lineage>
</organism>
<gene>
    <name evidence="1" type="ORF">ENR64_17290</name>
</gene>
<sequence length="165" mass="18274">MTIHVPLGLESANGESGTSERWNLNIDPEGRLTFNANSLSGGKTWMVIDDESGNVGIGTTDPQATLDVNGDIKIKDWSLSVPDYVFDQGYELKSLSELRTYIETHKHLPDIPSAQKVSETGVHLGEFCMALLKKIEELSLYVLQQDEIIQTQNARLARLEQSSRG</sequence>
<dbReference type="AlphaFoldDB" id="A0A7C3PHC1"/>
<accession>A0A7C3PHC1</accession>
<proteinExistence type="predicted"/>
<evidence type="ECO:0008006" key="2">
    <source>
        <dbReference type="Google" id="ProtNLM"/>
    </source>
</evidence>
<comment type="caution">
    <text evidence="1">The sequence shown here is derived from an EMBL/GenBank/DDBJ whole genome shotgun (WGS) entry which is preliminary data.</text>
</comment>